<evidence type="ECO:0000256" key="2">
    <source>
        <dbReference type="SAM" id="Coils"/>
    </source>
</evidence>
<dbReference type="InterPro" id="IPR028267">
    <property type="entry name" value="Pianissimo_N"/>
</dbReference>
<feature type="region of interest" description="Disordered" evidence="3">
    <location>
        <begin position="1057"/>
        <end position="1103"/>
    </location>
</feature>
<dbReference type="Pfam" id="PF14663">
    <property type="entry name" value="RasGEF_N_2"/>
    <property type="match status" value="1"/>
</dbReference>
<gene>
    <name evidence="7" type="ORF">B9G98_01218</name>
</gene>
<feature type="compositionally biased region" description="Polar residues" evidence="3">
    <location>
        <begin position="1084"/>
        <end position="1100"/>
    </location>
</feature>
<dbReference type="Pfam" id="PF14664">
    <property type="entry name" value="RICTOR_N"/>
    <property type="match status" value="1"/>
</dbReference>
<dbReference type="PANTHER" id="PTHR13298">
    <property type="entry name" value="CYTOSOLIC REGULATOR PIANISSIMO"/>
    <property type="match status" value="1"/>
</dbReference>
<dbReference type="GeneID" id="36514967"/>
<dbReference type="InterPro" id="IPR029451">
    <property type="entry name" value="RICTOR_M"/>
</dbReference>
<dbReference type="STRING" id="45607.A0A2T0FF25"/>
<comment type="caution">
    <text evidence="7">The sequence shown here is derived from an EMBL/GenBank/DDBJ whole genome shotgun (WGS) entry which is preliminary data.</text>
</comment>
<keyword evidence="8" id="KW-1185">Reference proteome</keyword>
<dbReference type="InterPro" id="IPR028268">
    <property type="entry name" value="Pianissimo_fam"/>
</dbReference>
<dbReference type="SMART" id="SM01303">
    <property type="entry name" value="RasGEF_N_2"/>
    <property type="match status" value="1"/>
</dbReference>
<dbReference type="SUPFAM" id="SSF46585">
    <property type="entry name" value="HR1 repeat"/>
    <property type="match status" value="1"/>
</dbReference>
<feature type="coiled-coil region" evidence="2">
    <location>
        <begin position="14"/>
        <end position="75"/>
    </location>
</feature>
<dbReference type="SMART" id="SM01308">
    <property type="entry name" value="RICTOR_N"/>
    <property type="match status" value="1"/>
</dbReference>
<evidence type="ECO:0000256" key="3">
    <source>
        <dbReference type="SAM" id="MobiDB-lite"/>
    </source>
</evidence>
<reference evidence="7 8" key="1">
    <citation type="submission" date="2017-04" db="EMBL/GenBank/DDBJ databases">
        <title>Genome sequencing of [Candida] sorbophila.</title>
        <authorList>
            <person name="Ahn J.O."/>
        </authorList>
    </citation>
    <scope>NUCLEOTIDE SEQUENCE [LARGE SCALE GENOMIC DNA]</scope>
    <source>
        <strain evidence="7 8">DS02</strain>
    </source>
</reference>
<dbReference type="Pfam" id="PF14668">
    <property type="entry name" value="RICTOR_V"/>
    <property type="match status" value="1"/>
</dbReference>
<dbReference type="AlphaFoldDB" id="A0A2T0FF25"/>
<evidence type="ECO:0000256" key="1">
    <source>
        <dbReference type="ARBA" id="ARBA00008878"/>
    </source>
</evidence>
<evidence type="ECO:0000259" key="4">
    <source>
        <dbReference type="SMART" id="SM01307"/>
    </source>
</evidence>
<feature type="domain" description="Rapamycin-insensitive companion of mTOR N-terminal" evidence="5">
    <location>
        <begin position="142"/>
        <end position="448"/>
    </location>
</feature>
<dbReference type="SUPFAM" id="SSF48371">
    <property type="entry name" value="ARM repeat"/>
    <property type="match status" value="1"/>
</dbReference>
<dbReference type="GO" id="GO:0031932">
    <property type="term" value="C:TORC2 complex"/>
    <property type="evidence" value="ECO:0007669"/>
    <property type="project" value="InterPro"/>
</dbReference>
<dbReference type="InterPro" id="IPR036274">
    <property type="entry name" value="HR1_rpt_sf"/>
</dbReference>
<accession>A0A2T0FF25</accession>
<dbReference type="PANTHER" id="PTHR13298:SF11">
    <property type="entry name" value="RAPAMYCIN-INSENSITIVE COMPANION OF MTOR"/>
    <property type="match status" value="1"/>
</dbReference>
<evidence type="ECO:0000313" key="8">
    <source>
        <dbReference type="Proteomes" id="UP000238350"/>
    </source>
</evidence>
<protein>
    <submittedName>
        <fullName evidence="7">Target of rapamycin complex 2 subunit ste20</fullName>
    </submittedName>
</protein>
<dbReference type="Pfam" id="PF14666">
    <property type="entry name" value="RICTOR_M"/>
    <property type="match status" value="1"/>
</dbReference>
<feature type="domain" description="Rapamycin-insensitive companion of mTOR middle" evidence="4">
    <location>
        <begin position="566"/>
        <end position="791"/>
    </location>
</feature>
<sequence length="1195" mass="133709">MELVVPGAIPPPGAEQLLAQIKLEEKIRDGAENMLLELEVDSGRGKSSKVSREHQKQIVAELEQSTAKIDDLRTKLKDMGYLEQDGAMELVLDESRRGSSAGIALSSSRSRVALPLPDESPERYFSNLFDQLDPKASFNANLVITNHLAHVLSAFPVLKSEFSLLNISEKVREFLLTNDTKMIALAYRICSLVITHHSPLVALRRLNLEHLLVITLAKPDELQTQHERIQAILLIRACITTPNGMAEMPVGLIRALVAVAETSSDKLCGIATETLAEMVLMDPVKLQTAGAIRVMVKVLLEGPLETAVVIAQVFNRLLDSPESRACLRDGKVLDGIVTVFTDIQLGANPPLERFKPAAAVIVAFLRCWSGLHSVNVKNLVDCLIIPVSTLQFSLLGIFQNLLEYKPNSIINQYTAYLLKQVLDAGLLDKLARIQIKPHSSDFMNSLLHENANRSKEPIEKQTKAHIMKSTLEAVEKARMVMAVANQARELTATIYQLIGHIMPNSLRDQYLQIPPSMAGALNRVPQSRIAAIPIYGIDSSLKRSIGGARPLEASPSDTYIKIGSQIDDATFKQMLNSTHVLDTKIFTRWNWDTLLEVIQGPLRNPRRVEELIKNSKFLKRITNFYRPFKHRFADIKVTAAANDKYVRVAKELILALLDTPEGARFLAHNNKVLRQIAECICQLEPLSGITSSEPMFSRERLRKTLAYGYFTILGALSKSRCGQAILSELRIFNMMHQICETDRDDVMRLFLTAMDYSFNGHPRIILSKALTAGNKSVRLFATQLLGSLVDKVDTPWLVDLLVTQLYDVDLAVCQVAVTVLMSACHNQAVLDEFIKLKPSIIHLGNIGNPLYMLFLSRTSGFQHLETFDYIKSEMDAWVHGQNETFVQLMENYLEPAPPQTPLAVLNAHQFCAGAAGPPRHFFGELVSTEQGCRLLRSTGYVDEFARYISCHWQDTSPEAVLKMKSHMWALGHIACRPLGAEFITLNMVRDICRLFDRSPVYSVSGTAFYCLGMVSSSFEGAELLIQCGWAATVGVHGDHRGIALVTDKEALDREIGMCESPAPSPNPPSPQDTFDFESEPLTPTKRQPLQRNPPSSSTLSDLYEFPKKDDPTVQLIMTAISDLSNHIMANDASKQLISLRKTHSHLFWNLDVFKSVLELLAKLHFKQVVRRFIMDLFDMNQIFERLVRKRSRHLF</sequence>
<keyword evidence="2" id="KW-0175">Coiled coil</keyword>
<evidence type="ECO:0000259" key="6">
    <source>
        <dbReference type="SMART" id="SM01310"/>
    </source>
</evidence>
<dbReference type="RefSeq" id="XP_024663544.1">
    <property type="nucleotide sequence ID" value="XM_024807776.1"/>
</dbReference>
<evidence type="ECO:0000259" key="5">
    <source>
        <dbReference type="SMART" id="SM01308"/>
    </source>
</evidence>
<dbReference type="EMBL" id="NDIQ01000001">
    <property type="protein sequence ID" value="PRT53598.1"/>
    <property type="molecule type" value="Genomic_DNA"/>
</dbReference>
<evidence type="ECO:0000313" key="7">
    <source>
        <dbReference type="EMBL" id="PRT53598.1"/>
    </source>
</evidence>
<dbReference type="GO" id="GO:0038203">
    <property type="term" value="P:TORC2 signaling"/>
    <property type="evidence" value="ECO:0007669"/>
    <property type="project" value="TreeGrafter"/>
</dbReference>
<dbReference type="OrthoDB" id="271111at2759"/>
<dbReference type="Gene3D" id="1.10.287.160">
    <property type="entry name" value="HR1 repeat"/>
    <property type="match status" value="1"/>
</dbReference>
<feature type="domain" description="Rapamycin-insensitive companion of mTOR" evidence="6">
    <location>
        <begin position="960"/>
        <end position="1031"/>
    </location>
</feature>
<comment type="similarity">
    <text evidence="1">Belongs to the RICTOR family.</text>
</comment>
<proteinExistence type="inferred from homology"/>
<dbReference type="Proteomes" id="UP000238350">
    <property type="component" value="Unassembled WGS sequence"/>
</dbReference>
<organism evidence="7 8">
    <name type="scientific">Wickerhamiella sorbophila</name>
    <dbReference type="NCBI Taxonomy" id="45607"/>
    <lineage>
        <taxon>Eukaryota</taxon>
        <taxon>Fungi</taxon>
        <taxon>Dikarya</taxon>
        <taxon>Ascomycota</taxon>
        <taxon>Saccharomycotina</taxon>
        <taxon>Dipodascomycetes</taxon>
        <taxon>Dipodascales</taxon>
        <taxon>Trichomonascaceae</taxon>
        <taxon>Wickerhamiella</taxon>
    </lineage>
</organism>
<dbReference type="SMART" id="SM01310">
    <property type="entry name" value="RICTOR_V"/>
    <property type="match status" value="1"/>
</dbReference>
<dbReference type="InterPro" id="IPR029453">
    <property type="entry name" value="Rictor_IV"/>
</dbReference>
<dbReference type="SMART" id="SM01307">
    <property type="entry name" value="RICTOR_M"/>
    <property type="match status" value="1"/>
</dbReference>
<name>A0A2T0FF25_9ASCO</name>
<dbReference type="InterPro" id="IPR029452">
    <property type="entry name" value="RICTOR_V"/>
</dbReference>
<dbReference type="InterPro" id="IPR016024">
    <property type="entry name" value="ARM-type_fold"/>
</dbReference>